<sequence length="186" mass="21683">MDFKEQLFQLFEVEAEQAGLILSKFHKETLDKNVQLLEEGQSCRSLSFIASGYCRVYKWTGSKEATQWIGGAGYFVTDLASFLFDKPAVWSIETLSPVTLWTLDKADYQEFEQKIPNWNVLEKRFIAKCFMLLEQRIFQFISQSAEERYQQYFEANKELFNHVPLQYIASVLGMSPETLSRIRSKA</sequence>
<dbReference type="InterPro" id="IPR014710">
    <property type="entry name" value="RmlC-like_jellyroll"/>
</dbReference>
<proteinExistence type="predicted"/>
<dbReference type="InterPro" id="IPR000595">
    <property type="entry name" value="cNMP-bd_dom"/>
</dbReference>
<dbReference type="RefSeq" id="WP_160369992.1">
    <property type="nucleotide sequence ID" value="NZ_WSQA01000012.1"/>
</dbReference>
<evidence type="ECO:0000313" key="3">
    <source>
        <dbReference type="Proteomes" id="UP000435036"/>
    </source>
</evidence>
<dbReference type="InterPro" id="IPR018490">
    <property type="entry name" value="cNMP-bd_dom_sf"/>
</dbReference>
<reference evidence="2 3" key="1">
    <citation type="submission" date="2019-12" db="EMBL/GenBank/DDBJ databases">
        <authorList>
            <person name="Dong K."/>
        </authorList>
    </citation>
    <scope>NUCLEOTIDE SEQUENCE [LARGE SCALE GENOMIC DNA]</scope>
    <source>
        <strain evidence="2 3">JCM 31225</strain>
    </source>
</reference>
<evidence type="ECO:0000313" key="2">
    <source>
        <dbReference type="EMBL" id="MVZ63268.1"/>
    </source>
</evidence>
<feature type="domain" description="Cyclic nucleotide-binding" evidence="1">
    <location>
        <begin position="9"/>
        <end position="111"/>
    </location>
</feature>
<dbReference type="PROSITE" id="PS50042">
    <property type="entry name" value="CNMP_BINDING_3"/>
    <property type="match status" value="1"/>
</dbReference>
<dbReference type="OrthoDB" id="758145at2"/>
<keyword evidence="3" id="KW-1185">Reference proteome</keyword>
<dbReference type="Gene3D" id="2.60.120.10">
    <property type="entry name" value="Jelly Rolls"/>
    <property type="match status" value="1"/>
</dbReference>
<gene>
    <name evidence="2" type="ORF">GQF63_14650</name>
</gene>
<protein>
    <submittedName>
        <fullName evidence="2">Cyclic nucleotide-binding domain-containing protein</fullName>
    </submittedName>
</protein>
<dbReference type="Proteomes" id="UP000435036">
    <property type="component" value="Unassembled WGS sequence"/>
</dbReference>
<organism evidence="2 3">
    <name type="scientific">Sphingobacterium humi</name>
    <dbReference type="NCBI Taxonomy" id="1796905"/>
    <lineage>
        <taxon>Bacteria</taxon>
        <taxon>Pseudomonadati</taxon>
        <taxon>Bacteroidota</taxon>
        <taxon>Sphingobacteriia</taxon>
        <taxon>Sphingobacteriales</taxon>
        <taxon>Sphingobacteriaceae</taxon>
        <taxon>Sphingobacterium</taxon>
    </lineage>
</organism>
<dbReference type="EMBL" id="WSQA01000012">
    <property type="protein sequence ID" value="MVZ63268.1"/>
    <property type="molecule type" value="Genomic_DNA"/>
</dbReference>
<dbReference type="SUPFAM" id="SSF51206">
    <property type="entry name" value="cAMP-binding domain-like"/>
    <property type="match status" value="1"/>
</dbReference>
<dbReference type="CDD" id="cd00038">
    <property type="entry name" value="CAP_ED"/>
    <property type="match status" value="1"/>
</dbReference>
<dbReference type="Pfam" id="PF00027">
    <property type="entry name" value="cNMP_binding"/>
    <property type="match status" value="1"/>
</dbReference>
<comment type="caution">
    <text evidence="2">The sequence shown here is derived from an EMBL/GenBank/DDBJ whole genome shotgun (WGS) entry which is preliminary data.</text>
</comment>
<dbReference type="AlphaFoldDB" id="A0A6N8L517"/>
<name>A0A6N8L517_9SPHI</name>
<evidence type="ECO:0000259" key="1">
    <source>
        <dbReference type="PROSITE" id="PS50042"/>
    </source>
</evidence>
<accession>A0A6N8L517</accession>